<name>A0ACB5SKX1_9PEZI</name>
<sequence>MPSPHAPPPPEILWTLDRLAAIGRAVQHREPAAAARTDAEMPDADPTPTQPAESDSPGATNATAGNSTAGTAPSGHDAAPAARAIGNGASTGHRDDNRPWYERGPVPVRKARPGEVEMMEVVRARWERVVGERLEREGRERKGETGKSFAHDETIGRDMLMRW</sequence>
<evidence type="ECO:0000313" key="2">
    <source>
        <dbReference type="Proteomes" id="UP001165186"/>
    </source>
</evidence>
<dbReference type="EMBL" id="BSXG01000122">
    <property type="protein sequence ID" value="GME46121.1"/>
    <property type="molecule type" value="Genomic_DNA"/>
</dbReference>
<organism evidence="1 2">
    <name type="scientific">Neofusicoccum parvum</name>
    <dbReference type="NCBI Taxonomy" id="310453"/>
    <lineage>
        <taxon>Eukaryota</taxon>
        <taxon>Fungi</taxon>
        <taxon>Dikarya</taxon>
        <taxon>Ascomycota</taxon>
        <taxon>Pezizomycotina</taxon>
        <taxon>Dothideomycetes</taxon>
        <taxon>Dothideomycetes incertae sedis</taxon>
        <taxon>Botryosphaeriales</taxon>
        <taxon>Botryosphaeriaceae</taxon>
        <taxon>Neofusicoccum</taxon>
    </lineage>
</organism>
<accession>A0ACB5SKX1</accession>
<proteinExistence type="predicted"/>
<comment type="caution">
    <text evidence="1">The sequence shown here is derived from an EMBL/GenBank/DDBJ whole genome shotgun (WGS) entry which is preliminary data.</text>
</comment>
<reference evidence="1" key="1">
    <citation type="submission" date="2024-09" db="EMBL/GenBank/DDBJ databases">
        <title>Draft Genome Sequences of Neofusicoccum parvum.</title>
        <authorList>
            <person name="Ashida A."/>
            <person name="Camagna M."/>
            <person name="Tanaka A."/>
            <person name="Takemoto D."/>
        </authorList>
    </citation>
    <scope>NUCLEOTIDE SEQUENCE</scope>
    <source>
        <strain evidence="1">PPO83</strain>
    </source>
</reference>
<keyword evidence="2" id="KW-1185">Reference proteome</keyword>
<dbReference type="Proteomes" id="UP001165186">
    <property type="component" value="Unassembled WGS sequence"/>
</dbReference>
<protein>
    <submittedName>
        <fullName evidence="1">Uncharacterized protein</fullName>
    </submittedName>
</protein>
<gene>
    <name evidence="1" type="primary">g6810</name>
    <name evidence="1" type="ORF">NpPPO83_00006810</name>
</gene>
<evidence type="ECO:0000313" key="1">
    <source>
        <dbReference type="EMBL" id="GME46121.1"/>
    </source>
</evidence>